<dbReference type="Proteomes" id="UP000823933">
    <property type="component" value="Unassembled WGS sequence"/>
</dbReference>
<reference evidence="1" key="2">
    <citation type="submission" date="2021-04" db="EMBL/GenBank/DDBJ databases">
        <authorList>
            <person name="Gilroy R."/>
        </authorList>
    </citation>
    <scope>NUCLEOTIDE SEQUENCE</scope>
    <source>
        <strain evidence="1">ChiHcolR34-3080</strain>
    </source>
</reference>
<comment type="caution">
    <text evidence="1">The sequence shown here is derived from an EMBL/GenBank/DDBJ whole genome shotgun (WGS) entry which is preliminary data.</text>
</comment>
<accession>A0A9D1QAP2</accession>
<reference evidence="1" key="1">
    <citation type="journal article" date="2021" name="PeerJ">
        <title>Extensive microbial diversity within the chicken gut microbiome revealed by metagenomics and culture.</title>
        <authorList>
            <person name="Gilroy R."/>
            <person name="Ravi A."/>
            <person name="Getino M."/>
            <person name="Pursley I."/>
            <person name="Horton D.L."/>
            <person name="Alikhan N.F."/>
            <person name="Baker D."/>
            <person name="Gharbi K."/>
            <person name="Hall N."/>
            <person name="Watson M."/>
            <person name="Adriaenssens E.M."/>
            <person name="Foster-Nyarko E."/>
            <person name="Jarju S."/>
            <person name="Secka A."/>
            <person name="Antonio M."/>
            <person name="Oren A."/>
            <person name="Chaudhuri R.R."/>
            <person name="La Ragione R."/>
            <person name="Hildebrand F."/>
            <person name="Pallen M.J."/>
        </authorList>
    </citation>
    <scope>NUCLEOTIDE SEQUENCE</scope>
    <source>
        <strain evidence="1">ChiHcolR34-3080</strain>
    </source>
</reference>
<dbReference type="AlphaFoldDB" id="A0A9D1QAP2"/>
<gene>
    <name evidence="1" type="ORF">H9890_06950</name>
</gene>
<name>A0A9D1QAP2_9FIRM</name>
<sequence>MMESVTFENGKIIVGDEKYEIEHITAIFEEDMPEVEGVVRCTSVEVDAPSEYNDKAETQIYNALADREFPDPDGEMEFEEDAKDIISDLTGVDCSRIEIVRQ</sequence>
<evidence type="ECO:0000313" key="1">
    <source>
        <dbReference type="EMBL" id="HIW09119.1"/>
    </source>
</evidence>
<organism evidence="1 2">
    <name type="scientific">Candidatus Faecalibacterium intestinigallinarum</name>
    <dbReference type="NCBI Taxonomy" id="2838581"/>
    <lineage>
        <taxon>Bacteria</taxon>
        <taxon>Bacillati</taxon>
        <taxon>Bacillota</taxon>
        <taxon>Clostridia</taxon>
        <taxon>Eubacteriales</taxon>
        <taxon>Oscillospiraceae</taxon>
        <taxon>Faecalibacterium</taxon>
    </lineage>
</organism>
<dbReference type="EMBL" id="DXHQ01000079">
    <property type="protein sequence ID" value="HIW09119.1"/>
    <property type="molecule type" value="Genomic_DNA"/>
</dbReference>
<evidence type="ECO:0000313" key="2">
    <source>
        <dbReference type="Proteomes" id="UP000823933"/>
    </source>
</evidence>
<proteinExistence type="predicted"/>
<protein>
    <submittedName>
        <fullName evidence="1">Uncharacterized protein</fullName>
    </submittedName>
</protein>